<evidence type="ECO:0000313" key="1">
    <source>
        <dbReference type="EMBL" id="MFD1800150.1"/>
    </source>
</evidence>
<accession>A0ABW4NNZ0</accession>
<dbReference type="EMBL" id="JBHUFF010000018">
    <property type="protein sequence ID" value="MFD1800150.1"/>
    <property type="molecule type" value="Genomic_DNA"/>
</dbReference>
<reference evidence="2" key="1">
    <citation type="journal article" date="2019" name="Int. J. Syst. Evol. Microbiol.">
        <title>The Global Catalogue of Microorganisms (GCM) 10K type strain sequencing project: providing services to taxonomists for standard genome sequencing and annotation.</title>
        <authorList>
            <consortium name="The Broad Institute Genomics Platform"/>
            <consortium name="The Broad Institute Genome Sequencing Center for Infectious Disease"/>
            <person name="Wu L."/>
            <person name="Ma J."/>
        </authorList>
    </citation>
    <scope>NUCLEOTIDE SEQUENCE [LARGE SCALE GENOMIC DNA]</scope>
    <source>
        <strain evidence="2">KCTC 42143</strain>
    </source>
</reference>
<organism evidence="1 2">
    <name type="scientific">Carnobacterium antarcticum</name>
    <dbReference type="NCBI Taxonomy" id="2126436"/>
    <lineage>
        <taxon>Bacteria</taxon>
        <taxon>Bacillati</taxon>
        <taxon>Bacillota</taxon>
        <taxon>Bacilli</taxon>
        <taxon>Lactobacillales</taxon>
        <taxon>Carnobacteriaceae</taxon>
        <taxon>Carnobacterium</taxon>
    </lineage>
</organism>
<dbReference type="RefSeq" id="WP_058920073.1">
    <property type="nucleotide sequence ID" value="NZ_JBHSQC010000006.1"/>
</dbReference>
<gene>
    <name evidence="1" type="ORF">ACFSBK_09870</name>
</gene>
<name>A0ABW4NNZ0_9LACT</name>
<proteinExistence type="predicted"/>
<dbReference type="Proteomes" id="UP001597285">
    <property type="component" value="Unassembled WGS sequence"/>
</dbReference>
<protein>
    <submittedName>
        <fullName evidence="1">Uncharacterized protein</fullName>
    </submittedName>
</protein>
<keyword evidence="2" id="KW-1185">Reference proteome</keyword>
<evidence type="ECO:0000313" key="2">
    <source>
        <dbReference type="Proteomes" id="UP001597285"/>
    </source>
</evidence>
<comment type="caution">
    <text evidence="1">The sequence shown here is derived from an EMBL/GenBank/DDBJ whole genome shotgun (WGS) entry which is preliminary data.</text>
</comment>
<sequence length="86" mass="9644">MNHSLSKVEYAYIIEGKDAKNILTIAKEDLIENADGVLDCPLDGVLRRHNLSLTDLNSMGITRLSFVKIVNKTTIILRNICLNVNF</sequence>